<name>A0A2P2QPA2_RHIMU</name>
<sequence length="25" mass="2978">MSLQSSWMLYYLSMLLNYLCSIFGI</sequence>
<organism evidence="1">
    <name type="scientific">Rhizophora mucronata</name>
    <name type="common">Asiatic mangrove</name>
    <dbReference type="NCBI Taxonomy" id="61149"/>
    <lineage>
        <taxon>Eukaryota</taxon>
        <taxon>Viridiplantae</taxon>
        <taxon>Streptophyta</taxon>
        <taxon>Embryophyta</taxon>
        <taxon>Tracheophyta</taxon>
        <taxon>Spermatophyta</taxon>
        <taxon>Magnoliopsida</taxon>
        <taxon>eudicotyledons</taxon>
        <taxon>Gunneridae</taxon>
        <taxon>Pentapetalae</taxon>
        <taxon>rosids</taxon>
        <taxon>fabids</taxon>
        <taxon>Malpighiales</taxon>
        <taxon>Rhizophoraceae</taxon>
        <taxon>Rhizophora</taxon>
    </lineage>
</organism>
<evidence type="ECO:0000313" key="1">
    <source>
        <dbReference type="EMBL" id="MBX68839.1"/>
    </source>
</evidence>
<accession>A0A2P2QPA2</accession>
<dbReference type="EMBL" id="GGEC01088355">
    <property type="protein sequence ID" value="MBX68839.1"/>
    <property type="molecule type" value="Transcribed_RNA"/>
</dbReference>
<protein>
    <submittedName>
        <fullName evidence="1">Uncharacterized protein</fullName>
    </submittedName>
</protein>
<dbReference type="AlphaFoldDB" id="A0A2P2QPA2"/>
<reference evidence="1" key="1">
    <citation type="submission" date="2018-02" db="EMBL/GenBank/DDBJ databases">
        <title>Rhizophora mucronata_Transcriptome.</title>
        <authorList>
            <person name="Meera S.P."/>
            <person name="Sreeshan A."/>
            <person name="Augustine A."/>
        </authorList>
    </citation>
    <scope>NUCLEOTIDE SEQUENCE</scope>
    <source>
        <tissue evidence="1">Leaf</tissue>
    </source>
</reference>
<proteinExistence type="predicted"/>